<accession>A0ABD2TSB3</accession>
<keyword evidence="4" id="KW-1185">Reference proteome</keyword>
<protein>
    <submittedName>
        <fullName evidence="3">Uncharacterized protein</fullName>
    </submittedName>
</protein>
<evidence type="ECO:0000256" key="2">
    <source>
        <dbReference type="SAM" id="MobiDB-lite"/>
    </source>
</evidence>
<gene>
    <name evidence="3" type="ORF">AABB24_015658</name>
</gene>
<feature type="region of interest" description="Disordered" evidence="2">
    <location>
        <begin position="52"/>
        <end position="82"/>
    </location>
</feature>
<dbReference type="EMBL" id="JBJKTR010000009">
    <property type="protein sequence ID" value="KAL3358662.1"/>
    <property type="molecule type" value="Genomic_DNA"/>
</dbReference>
<name>A0ABD2TSB3_9SOLN</name>
<sequence length="327" mass="36517">LKYFSFFSSSQRRAAAARPLSSPIALASHAKRQAPSSSRLLRSPLLSLFRLTNPAQPHPSLTPDPSLTGAATTGRATIPTGASTRLAAITEAAHRRRQQQRVGGSSSKLRQQLQTEGVYIKTHCGSDRLRGVERVDFEEAQHKKKLIQASFIKVGHKDRYIRISQEYLSTLPLESQDRPFTQEENENIWKQSAGEPIRGSIYGYPEKVYQKKKSWYCGSSSSSFDGGDKETISAMKCKIAYLNAELAVVAEREKKREEKERKREEEIAAAKEVENKRYAALQAQLTFLFQSGNILCPCPASSDENDKSDKEREGNENGTSDKESESD</sequence>
<feature type="compositionally biased region" description="Basic and acidic residues" evidence="2">
    <location>
        <begin position="304"/>
        <end position="327"/>
    </location>
</feature>
<evidence type="ECO:0000256" key="1">
    <source>
        <dbReference type="SAM" id="Coils"/>
    </source>
</evidence>
<evidence type="ECO:0000313" key="4">
    <source>
        <dbReference type="Proteomes" id="UP001627284"/>
    </source>
</evidence>
<organism evidence="3 4">
    <name type="scientific">Solanum stoloniferum</name>
    <dbReference type="NCBI Taxonomy" id="62892"/>
    <lineage>
        <taxon>Eukaryota</taxon>
        <taxon>Viridiplantae</taxon>
        <taxon>Streptophyta</taxon>
        <taxon>Embryophyta</taxon>
        <taxon>Tracheophyta</taxon>
        <taxon>Spermatophyta</taxon>
        <taxon>Magnoliopsida</taxon>
        <taxon>eudicotyledons</taxon>
        <taxon>Gunneridae</taxon>
        <taxon>Pentapetalae</taxon>
        <taxon>asterids</taxon>
        <taxon>lamiids</taxon>
        <taxon>Solanales</taxon>
        <taxon>Solanaceae</taxon>
        <taxon>Solanoideae</taxon>
        <taxon>Solaneae</taxon>
        <taxon>Solanum</taxon>
    </lineage>
</organism>
<feature type="coiled-coil region" evidence="1">
    <location>
        <begin position="247"/>
        <end position="276"/>
    </location>
</feature>
<keyword evidence="1" id="KW-0175">Coiled coil</keyword>
<dbReference type="Proteomes" id="UP001627284">
    <property type="component" value="Unassembled WGS sequence"/>
</dbReference>
<dbReference type="AlphaFoldDB" id="A0ABD2TSB3"/>
<feature type="compositionally biased region" description="Polar residues" evidence="2">
    <location>
        <begin position="63"/>
        <end position="82"/>
    </location>
</feature>
<comment type="caution">
    <text evidence="3">The sequence shown here is derived from an EMBL/GenBank/DDBJ whole genome shotgun (WGS) entry which is preliminary data.</text>
</comment>
<reference evidence="3 4" key="1">
    <citation type="submission" date="2024-05" db="EMBL/GenBank/DDBJ databases">
        <title>De novo assembly of an allotetraploid wild potato.</title>
        <authorList>
            <person name="Hosaka A.J."/>
        </authorList>
    </citation>
    <scope>NUCLEOTIDE SEQUENCE [LARGE SCALE GENOMIC DNA]</scope>
    <source>
        <tissue evidence="3">Young leaves</tissue>
    </source>
</reference>
<proteinExistence type="predicted"/>
<feature type="non-terminal residue" evidence="3">
    <location>
        <position position="1"/>
    </location>
</feature>
<feature type="region of interest" description="Disordered" evidence="2">
    <location>
        <begin position="300"/>
        <end position="327"/>
    </location>
</feature>
<evidence type="ECO:0000313" key="3">
    <source>
        <dbReference type="EMBL" id="KAL3358662.1"/>
    </source>
</evidence>